<dbReference type="SUPFAM" id="SSF63829">
    <property type="entry name" value="Calcium-dependent phosphotriesterase"/>
    <property type="match status" value="1"/>
</dbReference>
<dbReference type="Proteomes" id="UP000305654">
    <property type="component" value="Unassembled WGS sequence"/>
</dbReference>
<dbReference type="AlphaFoldDB" id="A0A5R9J132"/>
<organism evidence="1 2">
    <name type="scientific">Lichenicoccus roseus</name>
    <dbReference type="NCBI Taxonomy" id="2683649"/>
    <lineage>
        <taxon>Bacteria</taxon>
        <taxon>Pseudomonadati</taxon>
        <taxon>Pseudomonadota</taxon>
        <taxon>Alphaproteobacteria</taxon>
        <taxon>Acetobacterales</taxon>
        <taxon>Acetobacteraceae</taxon>
        <taxon>Lichenicoccus</taxon>
    </lineage>
</organism>
<dbReference type="OrthoDB" id="9768084at2"/>
<accession>A0A5R9J132</accession>
<gene>
    <name evidence="1" type="ORF">FE263_21395</name>
</gene>
<protein>
    <recommendedName>
        <fullName evidence="3">SMP-30/gluconolactonase/LRE family protein</fullName>
    </recommendedName>
</protein>
<evidence type="ECO:0008006" key="3">
    <source>
        <dbReference type="Google" id="ProtNLM"/>
    </source>
</evidence>
<dbReference type="InterPro" id="IPR052998">
    <property type="entry name" value="Hetero-Diels-Alderase-like"/>
</dbReference>
<dbReference type="PANTHER" id="PTHR42060:SF1">
    <property type="entry name" value="NHL REPEAT-CONTAINING PROTEIN"/>
    <property type="match status" value="1"/>
</dbReference>
<sequence length="311" mass="33915">MTPIAFFPIKSFLENLAVRSDNSVLVTSMNARELFYVPHSPDGAPVEPVLLHRFDQPTTGLVEIEPDLFLVSTSNLYTTHESFLHRLDLRGYQPETPVQPEIVYTFPDTARGLNGSCLLAPGVVLIADCFAGLIWRVNVQPGGRDIQARVWLAHETMGYFPGKLKPEQPGVNGVRYAARTHHLYYTATARKLLMRVPVDPATLEAAGLPELVVAGRMGDDFCLDEEAGVIYLATHRQNTIDRIFMDPGDNSGFPQSIVGDPFTEALIGPCSVAWGRAPGEYGKVAYVISDGGTASPSPGGPLPARLQRVET</sequence>
<reference evidence="1 2" key="1">
    <citation type="submission" date="2019-05" db="EMBL/GenBank/DDBJ databases">
        <authorList>
            <person name="Pankratov T."/>
            <person name="Grouzdev D."/>
        </authorList>
    </citation>
    <scope>NUCLEOTIDE SEQUENCE [LARGE SCALE GENOMIC DNA]</scope>
    <source>
        <strain evidence="1 2">KEBCLARHB70R</strain>
    </source>
</reference>
<evidence type="ECO:0000313" key="1">
    <source>
        <dbReference type="EMBL" id="TLU70553.1"/>
    </source>
</evidence>
<evidence type="ECO:0000313" key="2">
    <source>
        <dbReference type="Proteomes" id="UP000305654"/>
    </source>
</evidence>
<comment type="caution">
    <text evidence="1">The sequence shown here is derived from an EMBL/GenBank/DDBJ whole genome shotgun (WGS) entry which is preliminary data.</text>
</comment>
<keyword evidence="2" id="KW-1185">Reference proteome</keyword>
<dbReference type="PANTHER" id="PTHR42060">
    <property type="entry name" value="NHL REPEAT-CONTAINING PROTEIN-RELATED"/>
    <property type="match status" value="1"/>
</dbReference>
<dbReference type="InterPro" id="IPR011042">
    <property type="entry name" value="6-blade_b-propeller_TolB-like"/>
</dbReference>
<proteinExistence type="predicted"/>
<dbReference type="Gene3D" id="2.120.10.30">
    <property type="entry name" value="TolB, C-terminal domain"/>
    <property type="match status" value="1"/>
</dbReference>
<name>A0A5R9J132_9PROT</name>
<dbReference type="EMBL" id="VCDI01000015">
    <property type="protein sequence ID" value="TLU70553.1"/>
    <property type="molecule type" value="Genomic_DNA"/>
</dbReference>